<evidence type="ECO:0000313" key="5">
    <source>
        <dbReference type="Proteomes" id="UP000509346"/>
    </source>
</evidence>
<feature type="domain" description="DNA-binding phage zinc finger" evidence="2">
    <location>
        <begin position="137"/>
        <end position="180"/>
    </location>
</feature>
<dbReference type="RefSeq" id="WP_179917586.1">
    <property type="nucleotide sequence ID" value="NZ_CP058909.1"/>
</dbReference>
<proteinExistence type="predicted"/>
<dbReference type="Pfam" id="PF24623">
    <property type="entry name" value="Phage_zn_bind_8"/>
    <property type="match status" value="1"/>
</dbReference>
<keyword evidence="5" id="KW-1185">Reference proteome</keyword>
<dbReference type="GeneID" id="56083539"/>
<organism evidence="3 5">
    <name type="scientific">Halosimplex pelagicum</name>
    <dbReference type="NCBI Taxonomy" id="869886"/>
    <lineage>
        <taxon>Archaea</taxon>
        <taxon>Methanobacteriati</taxon>
        <taxon>Methanobacteriota</taxon>
        <taxon>Stenosarchaea group</taxon>
        <taxon>Halobacteria</taxon>
        <taxon>Halobacteriales</taxon>
        <taxon>Haloarculaceae</taxon>
        <taxon>Halosimplex</taxon>
    </lineage>
</organism>
<name>A0A7D5TCW3_9EURY</name>
<dbReference type="OrthoDB" id="205209at2157"/>
<evidence type="ECO:0000313" key="3">
    <source>
        <dbReference type="EMBL" id="QLH82435.1"/>
    </source>
</evidence>
<evidence type="ECO:0000256" key="1">
    <source>
        <dbReference type="SAM" id="MobiDB-lite"/>
    </source>
</evidence>
<dbReference type="InterPro" id="IPR056911">
    <property type="entry name" value="Phage_Znf_bind_put"/>
</dbReference>
<dbReference type="EMBL" id="CP058909">
    <property type="protein sequence ID" value="QLH82435.1"/>
    <property type="molecule type" value="Genomic_DNA"/>
</dbReference>
<dbReference type="KEGG" id="hpel:HZS54_13080"/>
<sequence length="263" mass="28190">MTVHRATCGDCHDTYTDPDLGKVAEWAEDHEQKEMHDVDIERAVATDGGEDLPKPIKWSYHAVVHGAAVDADCLALTGAGKPCSNNAYLSNDDPVCNIHASTSDPEIVDDAHQWARITDDDATITVCVNCELVVDGREPAVGVACPECDAGVGDRCRDEENMYSANIPPHPQRRRRAYETLRWFTPCEDNPAGATPVATDGGHSPTAAGAGAQGPQDGAFATDEAPHKCDICLRVFDELADLDDHDCRPLAELVDADGGESDV</sequence>
<evidence type="ECO:0000313" key="4">
    <source>
        <dbReference type="EMBL" id="QLH82491.1"/>
    </source>
</evidence>
<protein>
    <recommendedName>
        <fullName evidence="2">DNA-binding phage zinc finger domain-containing protein</fullName>
    </recommendedName>
</protein>
<dbReference type="EMBL" id="CP058909">
    <property type="protein sequence ID" value="QLH82491.1"/>
    <property type="molecule type" value="Genomic_DNA"/>
</dbReference>
<feature type="compositionally biased region" description="Low complexity" evidence="1">
    <location>
        <begin position="207"/>
        <end position="219"/>
    </location>
</feature>
<accession>A0A7D5TCW3</accession>
<dbReference type="Proteomes" id="UP000509346">
    <property type="component" value="Chromosome"/>
</dbReference>
<feature type="region of interest" description="Disordered" evidence="1">
    <location>
        <begin position="189"/>
        <end position="219"/>
    </location>
</feature>
<reference evidence="3 5" key="1">
    <citation type="submission" date="2020-07" db="EMBL/GenBank/DDBJ databases">
        <title>Halosimplex litoreum sp. nov. and Halosimplex rubrum sp. nov., isolated from different salt environments.</title>
        <authorList>
            <person name="Cui H."/>
        </authorList>
    </citation>
    <scope>NUCLEOTIDE SEQUENCE [LARGE SCALE GENOMIC DNA]</scope>
    <source>
        <strain evidence="3 5">R2</strain>
    </source>
</reference>
<dbReference type="AlphaFoldDB" id="A0A7D5TCW3"/>
<evidence type="ECO:0000259" key="2">
    <source>
        <dbReference type="Pfam" id="PF24623"/>
    </source>
</evidence>
<dbReference type="KEGG" id="hpel:HZS54_12775"/>
<gene>
    <name evidence="3" type="ORF">HZS54_12775</name>
    <name evidence="4" type="ORF">HZS54_13080</name>
</gene>